<feature type="signal peptide" evidence="1">
    <location>
        <begin position="1"/>
        <end position="27"/>
    </location>
</feature>
<keyword evidence="3" id="KW-1185">Reference proteome</keyword>
<comment type="caution">
    <text evidence="2">The sequence shown here is derived from an EMBL/GenBank/DDBJ whole genome shotgun (WGS) entry which is preliminary data.</text>
</comment>
<dbReference type="Proteomes" id="UP001321492">
    <property type="component" value="Unassembled WGS sequence"/>
</dbReference>
<accession>A0ABT7AF91</accession>
<organism evidence="2 3">
    <name type="scientific">Chelatococcus albus</name>
    <dbReference type="NCBI Taxonomy" id="3047466"/>
    <lineage>
        <taxon>Bacteria</taxon>
        <taxon>Pseudomonadati</taxon>
        <taxon>Pseudomonadota</taxon>
        <taxon>Alphaproteobacteria</taxon>
        <taxon>Hyphomicrobiales</taxon>
        <taxon>Chelatococcaceae</taxon>
        <taxon>Chelatococcus</taxon>
    </lineage>
</organism>
<evidence type="ECO:0000313" key="2">
    <source>
        <dbReference type="EMBL" id="MDJ1157765.1"/>
    </source>
</evidence>
<dbReference type="RefSeq" id="WP_283739766.1">
    <property type="nucleotide sequence ID" value="NZ_JASJEV010000003.1"/>
</dbReference>
<name>A0ABT7AF91_9HYPH</name>
<evidence type="ECO:0000313" key="3">
    <source>
        <dbReference type="Proteomes" id="UP001321492"/>
    </source>
</evidence>
<gene>
    <name evidence="2" type="ORF">QNA08_05915</name>
</gene>
<sequence length="102" mass="10507">MRKALVTLTSVAAIAAAAASVSTGASAYPAWVIPAIVGAGIGGVGLGAAAQAATYPRTYVVPGEPVAVYPAPTYVRPVTVEPSCYFVRERIRGVMRRVEICE</sequence>
<keyword evidence="1" id="KW-0732">Signal</keyword>
<protein>
    <recommendedName>
        <fullName evidence="4">Ecotin</fullName>
    </recommendedName>
</protein>
<evidence type="ECO:0008006" key="4">
    <source>
        <dbReference type="Google" id="ProtNLM"/>
    </source>
</evidence>
<feature type="chain" id="PRO_5047256441" description="Ecotin" evidence="1">
    <location>
        <begin position="28"/>
        <end position="102"/>
    </location>
</feature>
<reference evidence="2 3" key="1">
    <citation type="submission" date="2023-05" db="EMBL/GenBank/DDBJ databases">
        <title>Chelatococcus sp. nov., a moderately thermophilic bacterium isolated from hot spring microbial mat.</title>
        <authorList>
            <person name="Hu C.-J."/>
            <person name="Li W.-J."/>
        </authorList>
    </citation>
    <scope>NUCLEOTIDE SEQUENCE [LARGE SCALE GENOMIC DNA]</scope>
    <source>
        <strain evidence="2 3">SYSU G07232</strain>
    </source>
</reference>
<evidence type="ECO:0000256" key="1">
    <source>
        <dbReference type="SAM" id="SignalP"/>
    </source>
</evidence>
<dbReference type="EMBL" id="JASJEV010000003">
    <property type="protein sequence ID" value="MDJ1157765.1"/>
    <property type="molecule type" value="Genomic_DNA"/>
</dbReference>
<proteinExistence type="predicted"/>